<sequence>MKTLLISFLMLPFLSLNTISAEENSIEVTARNGCTVSVDCDGDNIADYSMPVDCEFEEDLRDQLKASCE</sequence>
<name>A0A6B3QYI5_9FLAO</name>
<keyword evidence="1" id="KW-0732">Signal</keyword>
<organism evidence="2 3">
    <name type="scientific">Psychroflexus aurantiacus</name>
    <dbReference type="NCBI Taxonomy" id="2709310"/>
    <lineage>
        <taxon>Bacteria</taxon>
        <taxon>Pseudomonadati</taxon>
        <taxon>Bacteroidota</taxon>
        <taxon>Flavobacteriia</taxon>
        <taxon>Flavobacteriales</taxon>
        <taxon>Flavobacteriaceae</taxon>
        <taxon>Psychroflexus</taxon>
    </lineage>
</organism>
<proteinExistence type="predicted"/>
<keyword evidence="3" id="KW-1185">Reference proteome</keyword>
<evidence type="ECO:0000313" key="3">
    <source>
        <dbReference type="Proteomes" id="UP000478505"/>
    </source>
</evidence>
<protein>
    <submittedName>
        <fullName evidence="2">Uncharacterized protein</fullName>
    </submittedName>
</protein>
<comment type="caution">
    <text evidence="2">The sequence shown here is derived from an EMBL/GenBank/DDBJ whole genome shotgun (WGS) entry which is preliminary data.</text>
</comment>
<evidence type="ECO:0000313" key="2">
    <source>
        <dbReference type="EMBL" id="NEV92832.1"/>
    </source>
</evidence>
<dbReference type="AlphaFoldDB" id="A0A6B3QYI5"/>
<gene>
    <name evidence="2" type="ORF">G3567_01565</name>
</gene>
<dbReference type="Proteomes" id="UP000478505">
    <property type="component" value="Unassembled WGS sequence"/>
</dbReference>
<dbReference type="EMBL" id="JAAIKD010000001">
    <property type="protein sequence ID" value="NEV92832.1"/>
    <property type="molecule type" value="Genomic_DNA"/>
</dbReference>
<accession>A0A6B3QYI5</accession>
<dbReference type="RefSeq" id="WP_164003466.1">
    <property type="nucleotide sequence ID" value="NZ_JAAIKD010000001.1"/>
</dbReference>
<feature type="chain" id="PRO_5025555835" evidence="1">
    <location>
        <begin position="22"/>
        <end position="69"/>
    </location>
</feature>
<reference evidence="2 3" key="1">
    <citation type="submission" date="2020-02" db="EMBL/GenBank/DDBJ databases">
        <title>Flavobacteriaceae Psychroflexus bacterium YR1-1, complete genome.</title>
        <authorList>
            <person name="Li Y."/>
            <person name="Wu S."/>
        </authorList>
    </citation>
    <scope>NUCLEOTIDE SEQUENCE [LARGE SCALE GENOMIC DNA]</scope>
    <source>
        <strain evidence="2 3">YR1-1</strain>
    </source>
</reference>
<feature type="signal peptide" evidence="1">
    <location>
        <begin position="1"/>
        <end position="21"/>
    </location>
</feature>
<evidence type="ECO:0000256" key="1">
    <source>
        <dbReference type="SAM" id="SignalP"/>
    </source>
</evidence>